<evidence type="ECO:0000313" key="2">
    <source>
        <dbReference type="Proteomes" id="UP001168096"/>
    </source>
</evidence>
<proteinExistence type="predicted"/>
<sequence>MLTPSLPPTAQAIQALVARFTQSSRVLRLHTPLGGDVLLAESLHGEEAIGTGYRLRVSALSTDAGLGLKSLLGQPVLLELLAGPFQGVRPFHGHVTAAEMTGANGGLARYTLTIEPWTAFLALGRDSRVFQDKTIVDIIDTVFSAYDGKGRLAPAWRFQVDRSLYPRRSLTTQYQESDLAFVRRLMSEEGLFAFFEHEGDPDCATLGAHTLVIADSNDAFKPNTQTLVRFTQSGAVMREDSIDRWRTETRLATNAIELRSWDYRARQARDVGAAGQAPVELASRDIPGVYAYTSREHGGRIAERQLQALEAGKVVHVGAGTVRTFTPGTTFTLADHGARDSAAASFLLVRVRHLAHNNLDADTASTLVRHLGHDPVAALNDEILSASLHARGTRIAERPVYRNSFDAIPAATPYRDSRLDGHGRLLHPHPTVQGQQTAIVVGPPGTAIHTDRDHRIKVQFHWQRGEASHSRLDHPAPDGHTGAPADDRAGTWVRVATPLAPVAGANWGSHALPRVGQEVLVDFLDGNIDRPVVIGAVYNGAGADDAQHNTVAGGPGAATGNAGAWFPGAAGAHAHAAVLSGLKSQTMQASGNGAGAYSQLVFDDTPGQARVALQRHAKAHRGTEELNLGHLVHQTDNQRLGAVGLGAELKAEHGMAVRGRLGLLVSADRSGADAAQMDARPARQQIDAAQSLATSVAQTAQKHNAGLVDEPAPDKLTAIAQLASGATAIDSTSKSAGTQGAAAFDAPQIQLTGPAGIAAATPASAVFVSGATSAIVAGQDVNAAAQGAIHHAVKAGISLFTYGKAASATKPNQETGIRLHAASGKTSVQSQSGPARLTADKAVTCASVSGTVISAAKDHLLMTAQGAFLKLEGGNIMLHCPGTVSFKATHKEFAGPQRAYGPELDFTHPSPLKVEVVPARLSTRVIVDRPLQDLIGASSSGAVPYRFIDHTGTLVAKGKLDDNGATQRVFHQTQRDYTVLLGEPGEWHRVDHADDDTACGCGGEDHDHDAREGGEHDAAAVVDQADDSPEGALPAYDAAFERQLLDHLVFADPAILQAIEDGEA</sequence>
<evidence type="ECO:0000313" key="1">
    <source>
        <dbReference type="EMBL" id="MFJ1466481.1"/>
    </source>
</evidence>
<comment type="caution">
    <text evidence="1">The sequence shown here is derived from an EMBL/GenBank/DDBJ whole genome shotgun (WGS) entry which is preliminary data.</text>
</comment>
<name>A0ACC7M3M9_9BURK</name>
<reference evidence="1" key="1">
    <citation type="submission" date="2024-11" db="EMBL/GenBank/DDBJ databases">
        <title>Description of Massilia orientalis sp. nov., isolated from rhizosphere soil of Ageratina adenophora.</title>
        <authorList>
            <person name="Wang Y."/>
        </authorList>
    </citation>
    <scope>NUCLEOTIDE SEQUENCE</scope>
    <source>
        <strain evidence="1">YIM B02787</strain>
    </source>
</reference>
<organism evidence="1 2">
    <name type="scientific">Massilia orientalis</name>
    <dbReference type="NCBI Taxonomy" id="3050128"/>
    <lineage>
        <taxon>Bacteria</taxon>
        <taxon>Pseudomonadati</taxon>
        <taxon>Pseudomonadota</taxon>
        <taxon>Betaproteobacteria</taxon>
        <taxon>Burkholderiales</taxon>
        <taxon>Oxalobacteraceae</taxon>
        <taxon>Telluria group</taxon>
        <taxon>Massilia</taxon>
    </lineage>
</organism>
<keyword evidence="2" id="KW-1185">Reference proteome</keyword>
<dbReference type="Proteomes" id="UP001168096">
    <property type="component" value="Unassembled WGS sequence"/>
</dbReference>
<protein>
    <submittedName>
        <fullName evidence="1">Type VI secretion system Vgr family protein</fullName>
    </submittedName>
</protein>
<dbReference type="EMBL" id="JASNRB020000001">
    <property type="protein sequence ID" value="MFJ1466481.1"/>
    <property type="molecule type" value="Genomic_DNA"/>
</dbReference>
<accession>A0ACC7M3M9</accession>
<gene>
    <name evidence="1" type="ORF">QPK29_002050</name>
</gene>